<keyword evidence="3" id="KW-1185">Reference proteome</keyword>
<dbReference type="Proteomes" id="UP001283109">
    <property type="component" value="Unassembled WGS sequence"/>
</dbReference>
<protein>
    <submittedName>
        <fullName evidence="2">SHOCT domain-containing protein</fullName>
    </submittedName>
</protein>
<gene>
    <name evidence="2" type="ORF">R8Z58_15130</name>
</gene>
<dbReference type="EMBL" id="JAWQEV010000005">
    <property type="protein sequence ID" value="MDW4574112.1"/>
    <property type="molecule type" value="Genomic_DNA"/>
</dbReference>
<dbReference type="InterPro" id="IPR018649">
    <property type="entry name" value="SHOCT"/>
</dbReference>
<evidence type="ECO:0000313" key="2">
    <source>
        <dbReference type="EMBL" id="MDW4574112.1"/>
    </source>
</evidence>
<name>A0ABU4H445_9MICO</name>
<evidence type="ECO:0000313" key="3">
    <source>
        <dbReference type="Proteomes" id="UP001283109"/>
    </source>
</evidence>
<proteinExistence type="predicted"/>
<dbReference type="Pfam" id="PF09851">
    <property type="entry name" value="SHOCT"/>
    <property type="match status" value="1"/>
</dbReference>
<comment type="caution">
    <text evidence="2">The sequence shown here is derived from an EMBL/GenBank/DDBJ whole genome shotgun (WGS) entry which is preliminary data.</text>
</comment>
<accession>A0ABU4H445</accession>
<sequence>MPLGRFGRPGLIGMAARTAVVAGTATAVSGSVQRHQQEKAYQQQEAQAYEMQQQQAAMQQAAQQAAAQQYAAQQAAAPQAPAGGGDDLMAKLSQLGQLHAQGILSDEEFTAAKAKLLS</sequence>
<reference evidence="2 3" key="1">
    <citation type="submission" date="2023-11" db="EMBL/GenBank/DDBJ databases">
        <title>Draft genome sequence of Microbacterium arthrosphaerae JCM 30492.</title>
        <authorList>
            <person name="Zhang G."/>
            <person name="Ding Y."/>
        </authorList>
    </citation>
    <scope>NUCLEOTIDE SEQUENCE [LARGE SCALE GENOMIC DNA]</scope>
    <source>
        <strain evidence="2 3">JCM 30492</strain>
    </source>
</reference>
<feature type="domain" description="SHOCT" evidence="1">
    <location>
        <begin position="91"/>
        <end position="117"/>
    </location>
</feature>
<organism evidence="2 3">
    <name type="scientific">Microbacterium arthrosphaerae</name>
    <dbReference type="NCBI Taxonomy" id="792652"/>
    <lineage>
        <taxon>Bacteria</taxon>
        <taxon>Bacillati</taxon>
        <taxon>Actinomycetota</taxon>
        <taxon>Actinomycetes</taxon>
        <taxon>Micrococcales</taxon>
        <taxon>Microbacteriaceae</taxon>
        <taxon>Microbacterium</taxon>
    </lineage>
</organism>
<evidence type="ECO:0000259" key="1">
    <source>
        <dbReference type="Pfam" id="PF09851"/>
    </source>
</evidence>
<dbReference type="RefSeq" id="WP_318354613.1">
    <property type="nucleotide sequence ID" value="NZ_JAWQEV010000005.1"/>
</dbReference>